<dbReference type="EMBL" id="JANUGX010000005">
    <property type="protein sequence ID" value="MCS0588871.1"/>
    <property type="molecule type" value="Genomic_DNA"/>
</dbReference>
<evidence type="ECO:0000256" key="5">
    <source>
        <dbReference type="RuleBase" id="RU003357"/>
    </source>
</evidence>
<comment type="similarity">
    <text evidence="2 5">Belongs to the TonB-dependent receptor family.</text>
</comment>
<organism evidence="9 10">
    <name type="scientific">Massilia norwichensis</name>
    <dbReference type="NCBI Taxonomy" id="1442366"/>
    <lineage>
        <taxon>Bacteria</taxon>
        <taxon>Pseudomonadati</taxon>
        <taxon>Pseudomonadota</taxon>
        <taxon>Betaproteobacteria</taxon>
        <taxon>Burkholderiales</taxon>
        <taxon>Oxalobacteraceae</taxon>
        <taxon>Telluria group</taxon>
        <taxon>Massilia</taxon>
    </lineage>
</organism>
<evidence type="ECO:0000256" key="3">
    <source>
        <dbReference type="ARBA" id="ARBA00023136"/>
    </source>
</evidence>
<evidence type="ECO:0000313" key="10">
    <source>
        <dbReference type="Proteomes" id="UP001205560"/>
    </source>
</evidence>
<dbReference type="InterPro" id="IPR012910">
    <property type="entry name" value="Plug_dom"/>
</dbReference>
<dbReference type="NCBIfam" id="TIGR01782">
    <property type="entry name" value="TonB-Xanth-Caul"/>
    <property type="match status" value="1"/>
</dbReference>
<dbReference type="InterPro" id="IPR036942">
    <property type="entry name" value="Beta-barrel_TonB_sf"/>
</dbReference>
<dbReference type="Pfam" id="PF00593">
    <property type="entry name" value="TonB_dep_Rec_b-barrel"/>
    <property type="match status" value="1"/>
</dbReference>
<accession>A0ABT2A3V9</accession>
<dbReference type="InterPro" id="IPR000531">
    <property type="entry name" value="Beta-barrel_TonB"/>
</dbReference>
<dbReference type="Gene3D" id="2.170.130.10">
    <property type="entry name" value="TonB-dependent receptor, plug domain"/>
    <property type="match status" value="1"/>
</dbReference>
<dbReference type="Gene3D" id="2.40.170.20">
    <property type="entry name" value="TonB-dependent receptor, beta-barrel domain"/>
    <property type="match status" value="1"/>
</dbReference>
<keyword evidence="4" id="KW-0998">Cell outer membrane</keyword>
<keyword evidence="6" id="KW-0732">Signal</keyword>
<dbReference type="Proteomes" id="UP001205560">
    <property type="component" value="Unassembled WGS sequence"/>
</dbReference>
<gene>
    <name evidence="9" type="ORF">NX782_06595</name>
</gene>
<dbReference type="PANTHER" id="PTHR40980">
    <property type="entry name" value="PLUG DOMAIN-CONTAINING PROTEIN"/>
    <property type="match status" value="1"/>
</dbReference>
<dbReference type="SUPFAM" id="SSF56935">
    <property type="entry name" value="Porins"/>
    <property type="match status" value="1"/>
</dbReference>
<protein>
    <submittedName>
        <fullName evidence="9">TonB-dependent receptor</fullName>
    </submittedName>
</protein>
<keyword evidence="5" id="KW-0798">TonB box</keyword>
<evidence type="ECO:0000313" key="9">
    <source>
        <dbReference type="EMBL" id="MCS0588871.1"/>
    </source>
</evidence>
<keyword evidence="3 5" id="KW-0472">Membrane</keyword>
<feature type="domain" description="TonB-dependent receptor-like beta-barrel" evidence="7">
    <location>
        <begin position="407"/>
        <end position="825"/>
    </location>
</feature>
<dbReference type="RefSeq" id="WP_258844639.1">
    <property type="nucleotide sequence ID" value="NZ_JANUGX010000005.1"/>
</dbReference>
<name>A0ABT2A3V9_9BURK</name>
<feature type="domain" description="TonB-dependent receptor plug" evidence="8">
    <location>
        <begin position="51"/>
        <end position="152"/>
    </location>
</feature>
<keyword evidence="9" id="KW-0675">Receptor</keyword>
<comment type="caution">
    <text evidence="9">The sequence shown here is derived from an EMBL/GenBank/DDBJ whole genome shotgun (WGS) entry which is preliminary data.</text>
</comment>
<evidence type="ECO:0000256" key="1">
    <source>
        <dbReference type="ARBA" id="ARBA00004442"/>
    </source>
</evidence>
<evidence type="ECO:0000259" key="8">
    <source>
        <dbReference type="Pfam" id="PF07715"/>
    </source>
</evidence>
<dbReference type="InterPro" id="IPR010104">
    <property type="entry name" value="TonB_rcpt_bac"/>
</dbReference>
<evidence type="ECO:0000256" key="4">
    <source>
        <dbReference type="ARBA" id="ARBA00023237"/>
    </source>
</evidence>
<feature type="chain" id="PRO_5046113951" evidence="6">
    <location>
        <begin position="28"/>
        <end position="858"/>
    </location>
</feature>
<sequence>MERIFPLRGIVATLAGAGMLGSASVQAQQDDANVVVVSGQRQAAQSAQAIKQNAEQVVDSIVAEDIGKFPDKNVAELLGRITGVQTVRENGEAGRIVIRGLGGVTTLFNGREMFTAAGRSLNLTDVPVSMLQRVDVYKSQGAEMVEGGTSGVIDVRTFRPLDFKGSQTAVNLRGEHRDKAGKTDPQVGGLWSNRWKTGIGEIGLLGGLSWQRGRYHDETAWAGQPVTYTNPAGVQGADGNGRVMTTGDRKRIAANLSAQWRPNRDMEFYAEGFSTRIDVDSQNVFFVGGFPINNPNSTVTTVTSGGRQYLDTISNPSDTSLVLSSTQARRDWSRGSQGAIGGTWDMTPTLRLSSEYVRTVSTYRQENPILDSIYTAPHPVTGGTRDGGGFVDYPGVNLIDPSKWTMIALYDNHNHANGSANDWRGDIAWSPEDMGILKELSGGLRWAQRDASYAHELGNYRPATITGLAPSSIPGLSCVSPAIHGNYGVSQFYAGCMDFLLDNTGAVRQAILGTTAGLPDDPLSYYTDRETTNAIYGKAKIAFDAFGIPVDGSAGVRVVRTRQNIVGNSRAGTGPVTPVAVSGSNTDVLPSMNLRAKFRQDLVGRLVYGKAIERAAFGDYNPGVVLGSVTATNANDPTGTGGNPNLKPQEARNLDLALEWYFSKDGSLTGTAFKHDFKNFLRHRQATEVIDGQRYLVDRPYNTDTAKLYGFEAAYQQFFPSLPGWLGGLGVQVNATYMNGGMTEPDGSRNTFPGMSKTAYNLVGMYERGPWSARVAYSWRDEFVDTYNYRGLGFDLIVEPIKTLDASVSYKFTDTLVVTLDGSNLLNQAYHDYHGVPELPRDVRRYDRVVGLALRWKY</sequence>
<reference evidence="9 10" key="1">
    <citation type="submission" date="2022-08" db="EMBL/GenBank/DDBJ databases">
        <title>Reclassification of Massilia species as members of the genera Telluria, Duganella, Pseudoduganella, Mokoshia gen. nov. and Zemynaea gen. nov. using orthogonal and non-orthogonal genome-based approaches.</title>
        <authorList>
            <person name="Bowman J.P."/>
        </authorList>
    </citation>
    <scope>NUCLEOTIDE SEQUENCE [LARGE SCALE GENOMIC DNA]</scope>
    <source>
        <strain evidence="9 10">LMG 28164</strain>
    </source>
</reference>
<proteinExistence type="inferred from homology"/>
<comment type="subcellular location">
    <subcellularLocation>
        <location evidence="1 5">Cell outer membrane</location>
    </subcellularLocation>
</comment>
<feature type="signal peptide" evidence="6">
    <location>
        <begin position="1"/>
        <end position="27"/>
    </location>
</feature>
<keyword evidence="10" id="KW-1185">Reference proteome</keyword>
<evidence type="ECO:0000256" key="6">
    <source>
        <dbReference type="SAM" id="SignalP"/>
    </source>
</evidence>
<dbReference type="PANTHER" id="PTHR40980:SF4">
    <property type="entry name" value="TONB-DEPENDENT RECEPTOR-LIKE BETA-BARREL DOMAIN-CONTAINING PROTEIN"/>
    <property type="match status" value="1"/>
</dbReference>
<dbReference type="InterPro" id="IPR037066">
    <property type="entry name" value="Plug_dom_sf"/>
</dbReference>
<evidence type="ECO:0000256" key="2">
    <source>
        <dbReference type="ARBA" id="ARBA00009810"/>
    </source>
</evidence>
<dbReference type="Pfam" id="PF07715">
    <property type="entry name" value="Plug"/>
    <property type="match status" value="1"/>
</dbReference>
<evidence type="ECO:0000259" key="7">
    <source>
        <dbReference type="Pfam" id="PF00593"/>
    </source>
</evidence>